<comment type="caution">
    <text evidence="5">The sequence shown here is derived from an EMBL/GenBank/DDBJ whole genome shotgun (WGS) entry which is preliminary data.</text>
</comment>
<dbReference type="PANTHER" id="PTHR43046:SF2">
    <property type="entry name" value="8-OXO-DGTP DIPHOSPHATASE-RELATED"/>
    <property type="match status" value="1"/>
</dbReference>
<dbReference type="GO" id="GO:0016787">
    <property type="term" value="F:hydrolase activity"/>
    <property type="evidence" value="ECO:0007669"/>
    <property type="project" value="UniProtKB-KW"/>
</dbReference>
<evidence type="ECO:0000256" key="2">
    <source>
        <dbReference type="ARBA" id="ARBA00022801"/>
    </source>
</evidence>
<keyword evidence="6" id="KW-1185">Reference proteome</keyword>
<dbReference type="InterPro" id="IPR020476">
    <property type="entry name" value="Nudix_hydrolase"/>
</dbReference>
<dbReference type="RefSeq" id="WP_117543890.1">
    <property type="nucleotide sequence ID" value="NZ_CANNOQ010000122.1"/>
</dbReference>
<evidence type="ECO:0000313" key="5">
    <source>
        <dbReference type="EMBL" id="RGE64322.1"/>
    </source>
</evidence>
<proteinExistence type="inferred from homology"/>
<comment type="cofactor">
    <cofactor evidence="1">
        <name>Mg(2+)</name>
        <dbReference type="ChEBI" id="CHEBI:18420"/>
    </cofactor>
</comment>
<dbReference type="SUPFAM" id="SSF55811">
    <property type="entry name" value="Nudix"/>
    <property type="match status" value="1"/>
</dbReference>
<reference evidence="5" key="1">
    <citation type="submission" date="2018-08" db="EMBL/GenBank/DDBJ databases">
        <title>A genome reference for cultivated species of the human gut microbiota.</title>
        <authorList>
            <person name="Zou Y."/>
            <person name="Xue W."/>
            <person name="Luo G."/>
        </authorList>
    </citation>
    <scope>NUCLEOTIDE SEQUENCE [LARGE SCALE GENOMIC DNA]</scope>
    <source>
        <strain evidence="5">TF05-5AC</strain>
    </source>
</reference>
<dbReference type="Pfam" id="PF00293">
    <property type="entry name" value="NUDIX"/>
    <property type="match status" value="1"/>
</dbReference>
<dbReference type="InterPro" id="IPR015797">
    <property type="entry name" value="NUDIX_hydrolase-like_dom_sf"/>
</dbReference>
<evidence type="ECO:0000259" key="4">
    <source>
        <dbReference type="PROSITE" id="PS51462"/>
    </source>
</evidence>
<dbReference type="PROSITE" id="PS51462">
    <property type="entry name" value="NUDIX"/>
    <property type="match status" value="1"/>
</dbReference>
<dbReference type="PROSITE" id="PS00893">
    <property type="entry name" value="NUDIX_BOX"/>
    <property type="match status" value="1"/>
</dbReference>
<dbReference type="Proteomes" id="UP000260812">
    <property type="component" value="Unassembled WGS sequence"/>
</dbReference>
<organism evidence="5 6">
    <name type="scientific">Eisenbergiella massiliensis</name>
    <dbReference type="NCBI Taxonomy" id="1720294"/>
    <lineage>
        <taxon>Bacteria</taxon>
        <taxon>Bacillati</taxon>
        <taxon>Bacillota</taxon>
        <taxon>Clostridia</taxon>
        <taxon>Lachnospirales</taxon>
        <taxon>Lachnospiraceae</taxon>
        <taxon>Eisenbergiella</taxon>
    </lineage>
</organism>
<dbReference type="AlphaFoldDB" id="A0A3E3IB97"/>
<evidence type="ECO:0000256" key="3">
    <source>
        <dbReference type="RuleBase" id="RU003476"/>
    </source>
</evidence>
<accession>A0A3E3IB97</accession>
<dbReference type="EMBL" id="QVLV01000002">
    <property type="protein sequence ID" value="RGE64322.1"/>
    <property type="molecule type" value="Genomic_DNA"/>
</dbReference>
<comment type="similarity">
    <text evidence="3">Belongs to the Nudix hydrolase family.</text>
</comment>
<sequence length="69" mass="8012">MEKKAPYLVRLTGILVEEGRLLIIRQHMPDGRQWYLPGGQLEPGETIEKGIIREMREETGPDTFLDFQD</sequence>
<evidence type="ECO:0000313" key="6">
    <source>
        <dbReference type="Proteomes" id="UP000260812"/>
    </source>
</evidence>
<name>A0A3E3IB97_9FIRM</name>
<dbReference type="PANTHER" id="PTHR43046">
    <property type="entry name" value="GDP-MANNOSE MANNOSYL HYDROLASE"/>
    <property type="match status" value="1"/>
</dbReference>
<dbReference type="GeneID" id="97986159"/>
<dbReference type="InterPro" id="IPR020084">
    <property type="entry name" value="NUDIX_hydrolase_CS"/>
</dbReference>
<gene>
    <name evidence="5" type="ORF">DXC51_04475</name>
</gene>
<keyword evidence="2 3" id="KW-0378">Hydrolase</keyword>
<dbReference type="PRINTS" id="PR00502">
    <property type="entry name" value="NUDIXFAMILY"/>
</dbReference>
<dbReference type="CDD" id="cd02883">
    <property type="entry name" value="NUDIX_Hydrolase"/>
    <property type="match status" value="1"/>
</dbReference>
<feature type="domain" description="Nudix hydrolase" evidence="4">
    <location>
        <begin position="5"/>
        <end position="69"/>
    </location>
</feature>
<protein>
    <submittedName>
        <fullName evidence="5">NUDIX hydrolase</fullName>
    </submittedName>
</protein>
<dbReference type="Gene3D" id="3.90.79.10">
    <property type="entry name" value="Nucleoside Triphosphate Pyrophosphohydrolase"/>
    <property type="match status" value="1"/>
</dbReference>
<evidence type="ECO:0000256" key="1">
    <source>
        <dbReference type="ARBA" id="ARBA00001946"/>
    </source>
</evidence>
<dbReference type="InterPro" id="IPR000086">
    <property type="entry name" value="NUDIX_hydrolase_dom"/>
</dbReference>